<evidence type="ECO:0000256" key="4">
    <source>
        <dbReference type="ARBA" id="ARBA00022679"/>
    </source>
</evidence>
<feature type="transmembrane region" description="Helical" evidence="6">
    <location>
        <begin position="46"/>
        <end position="70"/>
    </location>
</feature>
<dbReference type="Proteomes" id="UP000249364">
    <property type="component" value="Unassembled WGS sequence"/>
</dbReference>
<keyword evidence="2" id="KW-1003">Cell membrane</keyword>
<name>A0A2W7QXA0_9RHOB</name>
<dbReference type="PANTHER" id="PTHR22913:SF12">
    <property type="entry name" value="MANNURONAN SYNTHASE"/>
    <property type="match status" value="1"/>
</dbReference>
<accession>A0A2W7QXA0</accession>
<dbReference type="PANTHER" id="PTHR22913">
    <property type="entry name" value="HYALURONAN SYNTHASE"/>
    <property type="match status" value="1"/>
</dbReference>
<reference evidence="7 8" key="1">
    <citation type="submission" date="2018-06" db="EMBL/GenBank/DDBJ databases">
        <title>Genomic Encyclopedia of Archaeal and Bacterial Type Strains, Phase II (KMG-II): from individual species to whole genera.</title>
        <authorList>
            <person name="Goeker M."/>
        </authorList>
    </citation>
    <scope>NUCLEOTIDE SEQUENCE [LARGE SCALE GENOMIC DNA]</scope>
    <source>
        <strain evidence="7 8">DSM 13087</strain>
    </source>
</reference>
<protein>
    <submittedName>
        <fullName evidence="7">Glycosyltransferase Alg8</fullName>
    </submittedName>
</protein>
<dbReference type="GO" id="GO:0005886">
    <property type="term" value="C:plasma membrane"/>
    <property type="evidence" value="ECO:0007669"/>
    <property type="project" value="UniProtKB-SubCell"/>
</dbReference>
<comment type="caution">
    <text evidence="7">The sequence shown here is derived from an EMBL/GenBank/DDBJ whole genome shotgun (WGS) entry which is preliminary data.</text>
</comment>
<keyword evidence="8" id="KW-1185">Reference proteome</keyword>
<dbReference type="SUPFAM" id="SSF53448">
    <property type="entry name" value="Nucleotide-diphospho-sugar transferases"/>
    <property type="match status" value="1"/>
</dbReference>
<evidence type="ECO:0000256" key="6">
    <source>
        <dbReference type="SAM" id="Phobius"/>
    </source>
</evidence>
<keyword evidence="6" id="KW-1133">Transmembrane helix</keyword>
<keyword evidence="6" id="KW-0812">Transmembrane</keyword>
<feature type="transmembrane region" description="Helical" evidence="6">
    <location>
        <begin position="428"/>
        <end position="447"/>
    </location>
</feature>
<comment type="subcellular location">
    <subcellularLocation>
        <location evidence="1">Cell membrane</location>
    </subcellularLocation>
</comment>
<dbReference type="AlphaFoldDB" id="A0A2W7QXA0"/>
<proteinExistence type="predicted"/>
<organism evidence="7 8">
    <name type="scientific">Roseinatronobacter thiooxidans</name>
    <dbReference type="NCBI Taxonomy" id="121821"/>
    <lineage>
        <taxon>Bacteria</taxon>
        <taxon>Pseudomonadati</taxon>
        <taxon>Pseudomonadota</taxon>
        <taxon>Alphaproteobacteria</taxon>
        <taxon>Rhodobacterales</taxon>
        <taxon>Paracoccaceae</taxon>
        <taxon>Roseinatronobacter</taxon>
    </lineage>
</organism>
<evidence type="ECO:0000256" key="5">
    <source>
        <dbReference type="ARBA" id="ARBA00023136"/>
    </source>
</evidence>
<evidence type="ECO:0000313" key="7">
    <source>
        <dbReference type="EMBL" id="PZX46309.1"/>
    </source>
</evidence>
<dbReference type="EMBL" id="QKZQ01000004">
    <property type="protein sequence ID" value="PZX46309.1"/>
    <property type="molecule type" value="Genomic_DNA"/>
</dbReference>
<dbReference type="GO" id="GO:0030213">
    <property type="term" value="P:hyaluronan biosynthetic process"/>
    <property type="evidence" value="ECO:0007669"/>
    <property type="project" value="TreeGrafter"/>
</dbReference>
<dbReference type="STRING" id="121821.GCA_001870675_01802"/>
<dbReference type="GO" id="GO:0050501">
    <property type="term" value="F:hyaluronan synthase activity"/>
    <property type="evidence" value="ECO:0007669"/>
    <property type="project" value="TreeGrafter"/>
</dbReference>
<evidence type="ECO:0000256" key="3">
    <source>
        <dbReference type="ARBA" id="ARBA00022676"/>
    </source>
</evidence>
<dbReference type="Pfam" id="PF13641">
    <property type="entry name" value="Glyco_tranf_2_3"/>
    <property type="match status" value="1"/>
</dbReference>
<evidence type="ECO:0000256" key="1">
    <source>
        <dbReference type="ARBA" id="ARBA00004236"/>
    </source>
</evidence>
<dbReference type="InterPro" id="IPR029044">
    <property type="entry name" value="Nucleotide-diphossugar_trans"/>
</dbReference>
<keyword evidence="5 6" id="KW-0472">Membrane</keyword>
<evidence type="ECO:0000256" key="2">
    <source>
        <dbReference type="ARBA" id="ARBA00022475"/>
    </source>
</evidence>
<keyword evidence="3" id="KW-0328">Glycosyltransferase</keyword>
<feature type="transmembrane region" description="Helical" evidence="6">
    <location>
        <begin position="12"/>
        <end position="34"/>
    </location>
</feature>
<dbReference type="RefSeq" id="WP_071468527.1">
    <property type="nucleotide sequence ID" value="NZ_MEHT01000007.1"/>
</dbReference>
<evidence type="ECO:0000313" key="8">
    <source>
        <dbReference type="Proteomes" id="UP000249364"/>
    </source>
</evidence>
<keyword evidence="4 7" id="KW-0808">Transferase</keyword>
<dbReference type="OrthoDB" id="6964257at2"/>
<sequence length="519" mass="57225">MSDTSPHLRHSSVLSVWLTAALWLAFMVFLLSLVPMRALSPADTAFIAALGVVGLWRWSWGGFHMLRAYAFTRHVFPMIRARAQADAAVQRRHVAVVILSWKMGDAMNAAVYANLFRDILDNGGGGTVVAAVSSDQDEALIAHVHRRTDPSGMIRLAFTRQDGTGKRAAMADALARLRDLGVPPDCPGILMDGDTLVQPGLIRRTAPILLHQPNVGALTVDNTPLVAGRMVDREWYRLRMAQRHVYMSSMAMSGKVLVLTGRWSMFRTQILMHPNFAANLLEDVLHHPRLGRIVMLTGDDKSTWRWVIEAGWNITYVPDEVIYCLESLPGKGFVADTVGLQKRWFGNMVRGGAKALRLGPKTLGLFTWLALLDQKASMWTPLMGIVFFGVAALVHDPVFIVIFLLWISCTRTVHSALTGLIAKRWHPIFPALTYYGQIVGAGIKIFVNHNPNVQKWTRQNTGGAAVDRAALVRGDSKLMLAASIIAFAAGIIVLTNVTTRSDRFDFAADTAAAELIYGR</sequence>
<feature type="transmembrane region" description="Helical" evidence="6">
    <location>
        <begin position="382"/>
        <end position="407"/>
    </location>
</feature>
<gene>
    <name evidence="7" type="ORF">LY56_01282</name>
</gene>
<dbReference type="GO" id="GO:0085029">
    <property type="term" value="P:extracellular matrix assembly"/>
    <property type="evidence" value="ECO:0007669"/>
    <property type="project" value="TreeGrafter"/>
</dbReference>
<feature type="transmembrane region" description="Helical" evidence="6">
    <location>
        <begin position="478"/>
        <end position="497"/>
    </location>
</feature>